<dbReference type="FunFam" id="1.10.510.10:FF:000571">
    <property type="entry name" value="Maternal embryonic leucine zipper kinase"/>
    <property type="match status" value="1"/>
</dbReference>
<feature type="binding site" evidence="3">
    <location>
        <position position="52"/>
    </location>
    <ligand>
        <name>ATP</name>
        <dbReference type="ChEBI" id="CHEBI:30616"/>
    </ligand>
</feature>
<dbReference type="SMART" id="SM00220">
    <property type="entry name" value="S_TKc"/>
    <property type="match status" value="1"/>
</dbReference>
<name>A0A3G8LGN5_9MOLU</name>
<keyword evidence="4" id="KW-0472">Membrane</keyword>
<sequence>MEENKDIKKYKELASYPNLIKNFYDFKAIGSGGFGRVYSAKYKKTGQVFAIKTLYCRDESKLKTVLTRFKNECQILKNIKHKNVVKITGVYINNDESYYAMEMINGQSLKDKIAQSGKIETETAVNYLSQICMGLIEIHNQNIVHRDIKPSNILIDKNTEDVKLIDFGISINEESLRMTEDNKTVGSVQYIAPEILQKEADASIQSDIYALGILLYEMLEGSVPFNAKDPKIIMSNHINLGIPRLKNVNVTIPQPLENIIIRCTAKKPEQRYENCKALLEDLTTCLSEKRAAEPLLNLNEKSSSKKIKKFLSSKVKSISIISVLAFAIVIIILVIVLWFKGVIH</sequence>
<gene>
    <name evidence="6" type="ORF">EGN60_01020</name>
</gene>
<evidence type="ECO:0000256" key="3">
    <source>
        <dbReference type="PROSITE-ProRule" id="PRU10141"/>
    </source>
</evidence>
<feature type="transmembrane region" description="Helical" evidence="4">
    <location>
        <begin position="318"/>
        <end position="339"/>
    </location>
</feature>
<evidence type="ECO:0000256" key="4">
    <source>
        <dbReference type="SAM" id="Phobius"/>
    </source>
</evidence>
<dbReference type="InterPro" id="IPR011009">
    <property type="entry name" value="Kinase-like_dom_sf"/>
</dbReference>
<evidence type="ECO:0000256" key="1">
    <source>
        <dbReference type="ARBA" id="ARBA00022741"/>
    </source>
</evidence>
<keyword evidence="6" id="KW-0723">Serine/threonine-protein kinase</keyword>
<evidence type="ECO:0000256" key="2">
    <source>
        <dbReference type="ARBA" id="ARBA00022840"/>
    </source>
</evidence>
<dbReference type="Gene3D" id="1.10.510.10">
    <property type="entry name" value="Transferase(Phosphotransferase) domain 1"/>
    <property type="match status" value="1"/>
</dbReference>
<dbReference type="GO" id="GO:0005524">
    <property type="term" value="F:ATP binding"/>
    <property type="evidence" value="ECO:0007669"/>
    <property type="project" value="UniProtKB-UniRule"/>
</dbReference>
<dbReference type="SUPFAM" id="SSF56112">
    <property type="entry name" value="Protein kinase-like (PK-like)"/>
    <property type="match status" value="1"/>
</dbReference>
<dbReference type="EMBL" id="CP034044">
    <property type="protein sequence ID" value="AZG68554.1"/>
    <property type="molecule type" value="Genomic_DNA"/>
</dbReference>
<evidence type="ECO:0000313" key="7">
    <source>
        <dbReference type="Proteomes" id="UP000275883"/>
    </source>
</evidence>
<dbReference type="InterPro" id="IPR053235">
    <property type="entry name" value="Ser_Thr_kinase"/>
</dbReference>
<dbReference type="GO" id="GO:0005737">
    <property type="term" value="C:cytoplasm"/>
    <property type="evidence" value="ECO:0007669"/>
    <property type="project" value="TreeGrafter"/>
</dbReference>
<dbReference type="CDD" id="cd14014">
    <property type="entry name" value="STKc_PknB_like"/>
    <property type="match status" value="1"/>
</dbReference>
<keyword evidence="7" id="KW-1185">Reference proteome</keyword>
<keyword evidence="6" id="KW-0418">Kinase</keyword>
<organism evidence="6 7">
    <name type="scientific">Mycoplasma struthionis</name>
    <dbReference type="NCBI Taxonomy" id="538220"/>
    <lineage>
        <taxon>Bacteria</taxon>
        <taxon>Bacillati</taxon>
        <taxon>Mycoplasmatota</taxon>
        <taxon>Mollicutes</taxon>
        <taxon>Mycoplasmataceae</taxon>
        <taxon>Mycoplasma</taxon>
    </lineage>
</organism>
<dbReference type="InterPro" id="IPR008271">
    <property type="entry name" value="Ser/Thr_kinase_AS"/>
</dbReference>
<dbReference type="RefSeq" id="WP_124724249.1">
    <property type="nucleotide sequence ID" value="NZ_CP034044.1"/>
</dbReference>
<evidence type="ECO:0000259" key="5">
    <source>
        <dbReference type="PROSITE" id="PS50011"/>
    </source>
</evidence>
<keyword evidence="1 3" id="KW-0547">Nucleotide-binding</keyword>
<dbReference type="InterPro" id="IPR017441">
    <property type="entry name" value="Protein_kinase_ATP_BS"/>
</dbReference>
<dbReference type="AlphaFoldDB" id="A0A3G8LGN5"/>
<feature type="domain" description="Protein kinase" evidence="5">
    <location>
        <begin position="23"/>
        <end position="296"/>
    </location>
</feature>
<keyword evidence="4" id="KW-1133">Transmembrane helix</keyword>
<keyword evidence="2 3" id="KW-0067">ATP-binding</keyword>
<dbReference type="GO" id="GO:0004674">
    <property type="term" value="F:protein serine/threonine kinase activity"/>
    <property type="evidence" value="ECO:0007669"/>
    <property type="project" value="UniProtKB-KW"/>
</dbReference>
<dbReference type="KEGG" id="mstr:EGN60_01020"/>
<reference evidence="6 7" key="1">
    <citation type="submission" date="2018-11" db="EMBL/GenBank/DDBJ databases">
        <title>Genome sequence of Mycoplasma struthionis sp. nov.</title>
        <authorList>
            <person name="Spergser J."/>
        </authorList>
    </citation>
    <scope>NUCLEOTIDE SEQUENCE [LARGE SCALE GENOMIC DNA]</scope>
    <source>
        <strain evidence="6 7">237IA</strain>
    </source>
</reference>
<evidence type="ECO:0000313" key="6">
    <source>
        <dbReference type="EMBL" id="AZG68554.1"/>
    </source>
</evidence>
<proteinExistence type="predicted"/>
<dbReference type="OrthoDB" id="9788659at2"/>
<protein>
    <submittedName>
        <fullName evidence="6">Serine/threonine protein kinase</fullName>
    </submittedName>
</protein>
<dbReference type="Proteomes" id="UP000275883">
    <property type="component" value="Chromosome"/>
</dbReference>
<keyword evidence="6" id="KW-0808">Transferase</keyword>
<dbReference type="PROSITE" id="PS00107">
    <property type="entry name" value="PROTEIN_KINASE_ATP"/>
    <property type="match status" value="1"/>
</dbReference>
<accession>A0A3G8LGN5</accession>
<dbReference type="InterPro" id="IPR000719">
    <property type="entry name" value="Prot_kinase_dom"/>
</dbReference>
<keyword evidence="4" id="KW-0812">Transmembrane</keyword>
<dbReference type="Pfam" id="PF00069">
    <property type="entry name" value="Pkinase"/>
    <property type="match status" value="1"/>
</dbReference>
<dbReference type="PROSITE" id="PS50011">
    <property type="entry name" value="PROTEIN_KINASE_DOM"/>
    <property type="match status" value="1"/>
</dbReference>
<dbReference type="PROSITE" id="PS00108">
    <property type="entry name" value="PROTEIN_KINASE_ST"/>
    <property type="match status" value="1"/>
</dbReference>
<dbReference type="PANTHER" id="PTHR24361">
    <property type="entry name" value="MITOGEN-ACTIVATED KINASE KINASE KINASE"/>
    <property type="match status" value="1"/>
</dbReference>